<feature type="compositionally biased region" description="Low complexity" evidence="3">
    <location>
        <begin position="23"/>
        <end position="41"/>
    </location>
</feature>
<evidence type="ECO:0000256" key="1">
    <source>
        <dbReference type="ARBA" id="ARBA00023125"/>
    </source>
</evidence>
<dbReference type="PROSITE" id="PS50977">
    <property type="entry name" value="HTH_TETR_2"/>
    <property type="match status" value="1"/>
</dbReference>
<protein>
    <submittedName>
        <fullName evidence="5">TetR family transcriptional regulator</fullName>
    </submittedName>
</protein>
<reference evidence="5 6" key="1">
    <citation type="journal article" date="2019" name="Environ. Microbiol.">
        <title>Species interactions and distinct microbial communities in high Arctic permafrost affected cryosols are associated with the CH4 and CO2 gas fluxes.</title>
        <authorList>
            <person name="Altshuler I."/>
            <person name="Hamel J."/>
            <person name="Turney S."/>
            <person name="Magnuson E."/>
            <person name="Levesque R."/>
            <person name="Greer C."/>
            <person name="Whyte L.G."/>
        </authorList>
    </citation>
    <scope>NUCLEOTIDE SEQUENCE [LARGE SCALE GENOMIC DNA]</scope>
    <source>
        <strain evidence="5 6">S5.20</strain>
    </source>
</reference>
<name>A0A502E425_9MYCO</name>
<accession>A0A502E425</accession>
<organism evidence="5 6">
    <name type="scientific">Mycolicibacterium hodleri</name>
    <dbReference type="NCBI Taxonomy" id="49897"/>
    <lineage>
        <taxon>Bacteria</taxon>
        <taxon>Bacillati</taxon>
        <taxon>Actinomycetota</taxon>
        <taxon>Actinomycetes</taxon>
        <taxon>Mycobacteriales</taxon>
        <taxon>Mycobacteriaceae</taxon>
        <taxon>Mycolicibacterium</taxon>
    </lineage>
</organism>
<dbReference type="InterPro" id="IPR036271">
    <property type="entry name" value="Tet_transcr_reg_TetR-rel_C_sf"/>
</dbReference>
<proteinExistence type="predicted"/>
<dbReference type="GO" id="GO:0003677">
    <property type="term" value="F:DNA binding"/>
    <property type="evidence" value="ECO:0007669"/>
    <property type="project" value="UniProtKB-UniRule"/>
</dbReference>
<evidence type="ECO:0000313" key="6">
    <source>
        <dbReference type="Proteomes" id="UP000320095"/>
    </source>
</evidence>
<gene>
    <name evidence="5" type="ORF">EAH80_19035</name>
</gene>
<feature type="domain" description="HTH tetR-type" evidence="4">
    <location>
        <begin position="43"/>
        <end position="103"/>
    </location>
</feature>
<dbReference type="Proteomes" id="UP000320095">
    <property type="component" value="Unassembled WGS sequence"/>
</dbReference>
<sequence>MLMRSDLEAEFDRFVSAMIPTVQRQSSGRRTARAGGQRGPQPSISAEEIYARALELVDAQGMRALEARRLAAHLGISTRTLYKRIGNQHGLIRGIAELHLSRVRPDFVEGDTWESTAWNWCEGLRQALCAHPHLTELMTNFAALAVGEAVDAPIDVVRVQGLPSHVAVGCCRALVDVTVNQAIRDVRSTLRSQDALEGFTGESEAGSIFRNTIRWILVGVREESAGLLHVPDSC</sequence>
<dbReference type="InterPro" id="IPR009057">
    <property type="entry name" value="Homeodomain-like_sf"/>
</dbReference>
<comment type="caution">
    <text evidence="5">The sequence shown here is derived from an EMBL/GenBank/DDBJ whole genome shotgun (WGS) entry which is preliminary data.</text>
</comment>
<evidence type="ECO:0000256" key="3">
    <source>
        <dbReference type="SAM" id="MobiDB-lite"/>
    </source>
</evidence>
<dbReference type="Gene3D" id="1.10.357.10">
    <property type="entry name" value="Tetracycline Repressor, domain 2"/>
    <property type="match status" value="1"/>
</dbReference>
<dbReference type="InterPro" id="IPR001647">
    <property type="entry name" value="HTH_TetR"/>
</dbReference>
<feature type="DNA-binding region" description="H-T-H motif" evidence="2">
    <location>
        <begin position="66"/>
        <end position="85"/>
    </location>
</feature>
<dbReference type="SUPFAM" id="SSF46689">
    <property type="entry name" value="Homeodomain-like"/>
    <property type="match status" value="1"/>
</dbReference>
<evidence type="ECO:0000256" key="2">
    <source>
        <dbReference type="PROSITE-ProRule" id="PRU00335"/>
    </source>
</evidence>
<dbReference type="EMBL" id="RCZG01000008">
    <property type="protein sequence ID" value="TPG32383.1"/>
    <property type="molecule type" value="Genomic_DNA"/>
</dbReference>
<dbReference type="AlphaFoldDB" id="A0A502E425"/>
<keyword evidence="1 2" id="KW-0238">DNA-binding</keyword>
<feature type="region of interest" description="Disordered" evidence="3">
    <location>
        <begin position="22"/>
        <end position="43"/>
    </location>
</feature>
<evidence type="ECO:0000259" key="4">
    <source>
        <dbReference type="PROSITE" id="PS50977"/>
    </source>
</evidence>
<evidence type="ECO:0000313" key="5">
    <source>
        <dbReference type="EMBL" id="TPG32383.1"/>
    </source>
</evidence>
<dbReference type="SUPFAM" id="SSF48498">
    <property type="entry name" value="Tetracyclin repressor-like, C-terminal domain"/>
    <property type="match status" value="1"/>
</dbReference>
<keyword evidence="6" id="KW-1185">Reference proteome</keyword>